<dbReference type="InterPro" id="IPR007344">
    <property type="entry name" value="GrpB/CoaE"/>
</dbReference>
<evidence type="ECO:0000313" key="2">
    <source>
        <dbReference type="Proteomes" id="UP000285567"/>
    </source>
</evidence>
<name>A0A418IKY1_STAXY</name>
<dbReference type="AlphaFoldDB" id="A0A418IKY1"/>
<dbReference type="Proteomes" id="UP000285567">
    <property type="component" value="Unassembled WGS sequence"/>
</dbReference>
<dbReference type="InterPro" id="IPR043519">
    <property type="entry name" value="NT_sf"/>
</dbReference>
<dbReference type="OrthoDB" id="9799092at2"/>
<accession>A0A418IKY1</accession>
<dbReference type="PANTHER" id="PTHR34822:SF1">
    <property type="entry name" value="GRPB FAMILY PROTEIN"/>
    <property type="match status" value="1"/>
</dbReference>
<comment type="caution">
    <text evidence="1">The sequence shown here is derived from an EMBL/GenBank/DDBJ whole genome shotgun (WGS) entry which is preliminary data.</text>
</comment>
<dbReference type="SUPFAM" id="SSF81301">
    <property type="entry name" value="Nucleotidyltransferase"/>
    <property type="match status" value="1"/>
</dbReference>
<gene>
    <name evidence="1" type="ORF">BU097_12075</name>
</gene>
<proteinExistence type="predicted"/>
<protein>
    <submittedName>
        <fullName evidence="1">GrpB family protein</fullName>
    </submittedName>
</protein>
<evidence type="ECO:0000313" key="1">
    <source>
        <dbReference type="EMBL" id="RIN08304.1"/>
    </source>
</evidence>
<dbReference type="EMBL" id="QXUL01000075">
    <property type="protein sequence ID" value="RIN08304.1"/>
    <property type="molecule type" value="Genomic_DNA"/>
</dbReference>
<dbReference type="RefSeq" id="WP_107552182.1">
    <property type="nucleotide sequence ID" value="NZ_CP188055.1"/>
</dbReference>
<dbReference type="Pfam" id="PF04229">
    <property type="entry name" value="GrpB"/>
    <property type="match status" value="1"/>
</dbReference>
<organism evidence="1 2">
    <name type="scientific">Staphylococcus xylosus</name>
    <dbReference type="NCBI Taxonomy" id="1288"/>
    <lineage>
        <taxon>Bacteria</taxon>
        <taxon>Bacillati</taxon>
        <taxon>Bacillota</taxon>
        <taxon>Bacilli</taxon>
        <taxon>Bacillales</taxon>
        <taxon>Staphylococcaceae</taxon>
        <taxon>Staphylococcus</taxon>
    </lineage>
</organism>
<dbReference type="Gene3D" id="3.30.460.10">
    <property type="entry name" value="Beta Polymerase, domain 2"/>
    <property type="match status" value="1"/>
</dbReference>
<keyword evidence="2" id="KW-1185">Reference proteome</keyword>
<dbReference type="PANTHER" id="PTHR34822">
    <property type="entry name" value="GRPB DOMAIN PROTEIN (AFU_ORTHOLOGUE AFUA_1G01530)"/>
    <property type="match status" value="1"/>
</dbReference>
<reference evidence="1 2" key="1">
    <citation type="journal article" date="2016" name="Front. Microbiol.">
        <title>Comprehensive Phylogenetic Analysis of Bovine Non-aureus Staphylococci Species Based on Whole-Genome Sequencing.</title>
        <authorList>
            <person name="Naushad S."/>
            <person name="Barkema H.W."/>
            <person name="Luby C."/>
            <person name="Condas L.A."/>
            <person name="Nobrega D.B."/>
            <person name="Carson D.A."/>
            <person name="De Buck J."/>
        </authorList>
    </citation>
    <scope>NUCLEOTIDE SEQUENCE [LARGE SCALE GENOMIC DNA]</scope>
    <source>
        <strain evidence="1 2">SNUC 102</strain>
    </source>
</reference>
<sequence length="170" mass="20233">MEIEVQLYQKQWPILFEIEKSNIKAILSEEVIKIHHIGSTAVENLKAKPIIDMLVVVNKIEKIDDYNEVLMSLGYTSLGENGITGRRFFIKGENPRTHHIHIFQQDKIYEITRHIAVRDYLRKFEKIAREYEQLKEQLAQHFPDDRQNYCDGKEPFMKKLEQDALTWYLN</sequence>